<evidence type="ECO:0000313" key="1">
    <source>
        <dbReference type="EMBL" id="MFC0530243.1"/>
    </source>
</evidence>
<dbReference type="RefSeq" id="WP_377253405.1">
    <property type="nucleotide sequence ID" value="NZ_JBHLUH010000042.1"/>
</dbReference>
<sequence length="182" mass="20351">MAREQDWRHPDERRRVALAERLARELAHNPLGRHGAGNDFVASVAVQVRLSSAVEAFEAQQAVQDIRTHVMLSPPSFLGQVTGRGGMVMWVHADIYSVVFPFEPFTGLILVCPDDMHDHCMEIYDDGPETRQAIEGFYDAAVLGLRMRRHWQGRNMVALDPEPLRIPGEIADADPSVPGSRT</sequence>
<protein>
    <recommendedName>
        <fullName evidence="3">DUF5753 domain-containing protein</fullName>
    </recommendedName>
</protein>
<keyword evidence="2" id="KW-1185">Reference proteome</keyword>
<evidence type="ECO:0000313" key="2">
    <source>
        <dbReference type="Proteomes" id="UP001589867"/>
    </source>
</evidence>
<accession>A0ABV6M6E0</accession>
<proteinExistence type="predicted"/>
<dbReference type="EMBL" id="JBHLUH010000042">
    <property type="protein sequence ID" value="MFC0530243.1"/>
    <property type="molecule type" value="Genomic_DNA"/>
</dbReference>
<comment type="caution">
    <text evidence="1">The sequence shown here is derived from an EMBL/GenBank/DDBJ whole genome shotgun (WGS) entry which is preliminary data.</text>
</comment>
<dbReference type="Proteomes" id="UP001589867">
    <property type="component" value="Unassembled WGS sequence"/>
</dbReference>
<reference evidence="1 2" key="1">
    <citation type="submission" date="2024-09" db="EMBL/GenBank/DDBJ databases">
        <authorList>
            <person name="Sun Q."/>
            <person name="Mori K."/>
        </authorList>
    </citation>
    <scope>NUCLEOTIDE SEQUENCE [LARGE SCALE GENOMIC DNA]</scope>
    <source>
        <strain evidence="1 2">TBRC 3947</strain>
    </source>
</reference>
<name>A0ABV6M6E0_9ACTN</name>
<organism evidence="1 2">
    <name type="scientific">Phytohabitans kaempferiae</name>
    <dbReference type="NCBI Taxonomy" id="1620943"/>
    <lineage>
        <taxon>Bacteria</taxon>
        <taxon>Bacillati</taxon>
        <taxon>Actinomycetota</taxon>
        <taxon>Actinomycetes</taxon>
        <taxon>Micromonosporales</taxon>
        <taxon>Micromonosporaceae</taxon>
    </lineage>
</organism>
<evidence type="ECO:0008006" key="3">
    <source>
        <dbReference type="Google" id="ProtNLM"/>
    </source>
</evidence>
<gene>
    <name evidence="1" type="ORF">ACFFIA_21500</name>
</gene>